<dbReference type="PANTHER" id="PTHR37950">
    <property type="entry name" value="4-HYDROXYPHENYLACETATE CATABOLISM PROTEIN"/>
    <property type="match status" value="1"/>
</dbReference>
<protein>
    <submittedName>
        <fullName evidence="1">5-carboxymethyl-2-hydroxymuconate Delta-isomerase</fullName>
    </submittedName>
</protein>
<dbReference type="Gene3D" id="3.30.429.10">
    <property type="entry name" value="Macrophage Migration Inhibitory Factor"/>
    <property type="match status" value="1"/>
</dbReference>
<evidence type="ECO:0000313" key="2">
    <source>
        <dbReference type="Proteomes" id="UP001501509"/>
    </source>
</evidence>
<gene>
    <name evidence="1" type="ORF">GCM10010411_83360</name>
</gene>
<reference evidence="2" key="1">
    <citation type="journal article" date="2019" name="Int. J. Syst. Evol. Microbiol.">
        <title>The Global Catalogue of Microorganisms (GCM) 10K type strain sequencing project: providing services to taxonomists for standard genome sequencing and annotation.</title>
        <authorList>
            <consortium name="The Broad Institute Genomics Platform"/>
            <consortium name="The Broad Institute Genome Sequencing Center for Infectious Disease"/>
            <person name="Wu L."/>
            <person name="Ma J."/>
        </authorList>
    </citation>
    <scope>NUCLEOTIDE SEQUENCE [LARGE SCALE GENOMIC DNA]</scope>
    <source>
        <strain evidence="2">JCM 6833</strain>
    </source>
</reference>
<dbReference type="EMBL" id="BAAATD010000016">
    <property type="protein sequence ID" value="GAA2632367.1"/>
    <property type="molecule type" value="Genomic_DNA"/>
</dbReference>
<dbReference type="SUPFAM" id="SSF55331">
    <property type="entry name" value="Tautomerase/MIF"/>
    <property type="match status" value="1"/>
</dbReference>
<dbReference type="Proteomes" id="UP001501509">
    <property type="component" value="Unassembled WGS sequence"/>
</dbReference>
<organism evidence="1 2">
    <name type="scientific">Actinomadura fulvescens</name>
    <dbReference type="NCBI Taxonomy" id="46160"/>
    <lineage>
        <taxon>Bacteria</taxon>
        <taxon>Bacillati</taxon>
        <taxon>Actinomycetota</taxon>
        <taxon>Actinomycetes</taxon>
        <taxon>Streptosporangiales</taxon>
        <taxon>Thermomonosporaceae</taxon>
        <taxon>Actinomadura</taxon>
    </lineage>
</organism>
<dbReference type="Pfam" id="PF02962">
    <property type="entry name" value="CHMI"/>
    <property type="match status" value="1"/>
</dbReference>
<proteinExistence type="predicted"/>
<dbReference type="InterPro" id="IPR004220">
    <property type="entry name" value="5-COMe_2-OHmuconate_Isoase"/>
</dbReference>
<comment type="caution">
    <text evidence="1">The sequence shown here is derived from an EMBL/GenBank/DDBJ whole genome shotgun (WGS) entry which is preliminary data.</text>
</comment>
<sequence>MPQITVEYSARLAGMFDRRAFALALHADASALIDSTLGSFKTRFHRLDDVVIGAGAETDLMVHVDLAILPGRSRDLKQKLGQTALDLLVRHLGEVAGNTVQATVEVRDLAGADYHKQVVR</sequence>
<dbReference type="PANTHER" id="PTHR37950:SF1">
    <property type="entry name" value="4-HYDROXYPHENYLACETATE CATABOLISM PROTEIN"/>
    <property type="match status" value="1"/>
</dbReference>
<dbReference type="InterPro" id="IPR014347">
    <property type="entry name" value="Tautomerase/MIF_sf"/>
</dbReference>
<dbReference type="RefSeq" id="WP_344548030.1">
    <property type="nucleotide sequence ID" value="NZ_BAAATD010000016.1"/>
</dbReference>
<keyword evidence="2" id="KW-1185">Reference proteome</keyword>
<accession>A0ABP6D2K6</accession>
<evidence type="ECO:0000313" key="1">
    <source>
        <dbReference type="EMBL" id="GAA2632367.1"/>
    </source>
</evidence>
<name>A0ABP6D2K6_9ACTN</name>